<evidence type="ECO:0000313" key="3">
    <source>
        <dbReference type="Proteomes" id="UP000034883"/>
    </source>
</evidence>
<feature type="region of interest" description="Disordered" evidence="1">
    <location>
        <begin position="1"/>
        <end position="80"/>
    </location>
</feature>
<dbReference type="AlphaFoldDB" id="A0A0F6VZ43"/>
<organism evidence="2 3">
    <name type="scientific">Sandaracinus amylolyticus</name>
    <dbReference type="NCBI Taxonomy" id="927083"/>
    <lineage>
        <taxon>Bacteria</taxon>
        <taxon>Pseudomonadati</taxon>
        <taxon>Myxococcota</taxon>
        <taxon>Polyangia</taxon>
        <taxon>Polyangiales</taxon>
        <taxon>Sandaracinaceae</taxon>
        <taxon>Sandaracinus</taxon>
    </lineage>
</organism>
<evidence type="ECO:0000313" key="2">
    <source>
        <dbReference type="EMBL" id="AKF03140.1"/>
    </source>
</evidence>
<dbReference type="EMBL" id="CP011125">
    <property type="protein sequence ID" value="AKF03140.1"/>
    <property type="molecule type" value="Genomic_DNA"/>
</dbReference>
<dbReference type="Proteomes" id="UP000034883">
    <property type="component" value="Chromosome"/>
</dbReference>
<protein>
    <submittedName>
        <fullName evidence="2">Uncharacterized protein</fullName>
    </submittedName>
</protein>
<sequence>MLSSRHELSDRERATEPTGTARVGSEQSTRSLVLAPRATSATDVPGRSEAKSAGVSRRAPEHGALRAPARSARCSEPREWESGRLPLCQRGTLIRGIDVRSDALHARRDASDATEHTHDHRCVPVRDWHPPMGLTGTVRM</sequence>
<feature type="compositionally biased region" description="Basic and acidic residues" evidence="1">
    <location>
        <begin position="1"/>
        <end position="15"/>
    </location>
</feature>
<evidence type="ECO:0000256" key="1">
    <source>
        <dbReference type="SAM" id="MobiDB-lite"/>
    </source>
</evidence>
<gene>
    <name evidence="2" type="ORF">DB32_000289</name>
</gene>
<name>A0A0F6VZ43_9BACT</name>
<keyword evidence="3" id="KW-1185">Reference proteome</keyword>
<accession>A0A0F6VZ43</accession>
<reference evidence="2 3" key="1">
    <citation type="submission" date="2015-03" db="EMBL/GenBank/DDBJ databases">
        <title>Genome assembly of Sandaracinus amylolyticus DSM 53668.</title>
        <authorList>
            <person name="Sharma G."/>
            <person name="Subramanian S."/>
        </authorList>
    </citation>
    <scope>NUCLEOTIDE SEQUENCE [LARGE SCALE GENOMIC DNA]</scope>
    <source>
        <strain evidence="2 3">DSM 53668</strain>
    </source>
</reference>
<proteinExistence type="predicted"/>
<dbReference type="STRING" id="927083.DB32_000289"/>
<dbReference type="KEGG" id="samy:DB32_000289"/>